<dbReference type="EMBL" id="CP094298">
    <property type="protein sequence ID" value="UNZ08518.1"/>
    <property type="molecule type" value="Genomic_DNA"/>
</dbReference>
<protein>
    <submittedName>
        <fullName evidence="4">Fatty acyl-CoA reductase</fullName>
        <ecNumber evidence="4">1.2.1.-</ecNumber>
    </submittedName>
</protein>
<dbReference type="Pfam" id="PF00106">
    <property type="entry name" value="adh_short"/>
    <property type="match status" value="1"/>
</dbReference>
<dbReference type="RefSeq" id="WP_003979271.1">
    <property type="nucleotide sequence ID" value="NZ_CP094298.1"/>
</dbReference>
<dbReference type="InterPro" id="IPR002347">
    <property type="entry name" value="SDR_fam"/>
</dbReference>
<dbReference type="SUPFAM" id="SSF51735">
    <property type="entry name" value="NAD(P)-binding Rossmann-fold domains"/>
    <property type="match status" value="1"/>
</dbReference>
<dbReference type="PANTHER" id="PTHR43976">
    <property type="entry name" value="SHORT CHAIN DEHYDROGENASE"/>
    <property type="match status" value="1"/>
</dbReference>
<name>A0ABY3ZEE9_STRRM</name>
<evidence type="ECO:0000313" key="5">
    <source>
        <dbReference type="Proteomes" id="UP000829494"/>
    </source>
</evidence>
<comment type="similarity">
    <text evidence="1 3">Belongs to the short-chain dehydrogenases/reductases (SDR) family.</text>
</comment>
<dbReference type="PANTHER" id="PTHR43976:SF16">
    <property type="entry name" value="SHORT-CHAIN DEHYDROGENASE_REDUCTASE FAMILY PROTEIN"/>
    <property type="match status" value="1"/>
</dbReference>
<dbReference type="GeneID" id="66852320"/>
<keyword evidence="2 4" id="KW-0560">Oxidoreductase</keyword>
<proteinExistence type="inferred from homology"/>
<sequence length="277" mass="28764">MNKVWLVTGASSGFGRAITEAAVAAGDIVVAAARRTAPLDDLVATHPDQVEALPLDVTDVAGMQDAVDGVVARHGRIDVLVNNAGRGMVGAVEETTDAELRDLMDLHFFGPAALTRAVLPHMRRRSSGAIVQLTSMGGRFAFAGVGAYCATKFALEGLSEALAAEVAPHGIRVLIVEPGAFRTGFAGTGTLQQSAALNAYEDTVGPVRSGLPGGAGQEPGDPAKAAAAILTALDADEPPLRLPLGNDATDAIIDHLDRARTELHSWEKLTRSTDFDN</sequence>
<evidence type="ECO:0000256" key="1">
    <source>
        <dbReference type="ARBA" id="ARBA00006484"/>
    </source>
</evidence>
<dbReference type="PRINTS" id="PR00080">
    <property type="entry name" value="SDRFAMILY"/>
</dbReference>
<accession>A0ABY3ZEE9</accession>
<dbReference type="GO" id="GO:0016491">
    <property type="term" value="F:oxidoreductase activity"/>
    <property type="evidence" value="ECO:0007669"/>
    <property type="project" value="UniProtKB-KW"/>
</dbReference>
<dbReference type="CDD" id="cd05374">
    <property type="entry name" value="17beta-HSD-like_SDR_c"/>
    <property type="match status" value="1"/>
</dbReference>
<dbReference type="Gene3D" id="3.40.50.720">
    <property type="entry name" value="NAD(P)-binding Rossmann-like Domain"/>
    <property type="match status" value="1"/>
</dbReference>
<keyword evidence="5" id="KW-1185">Reference proteome</keyword>
<dbReference type="InterPro" id="IPR020904">
    <property type="entry name" value="Sc_DH/Rdtase_CS"/>
</dbReference>
<reference evidence="4 5" key="1">
    <citation type="submission" date="2022-03" db="EMBL/GenBank/DDBJ databases">
        <title>Complete genome of Streptomyces rimosus ssp. rimosus R7 (=ATCC 10970).</title>
        <authorList>
            <person name="Beganovic S."/>
            <person name="Ruckert C."/>
            <person name="Busche T."/>
            <person name="Kalinowski J."/>
            <person name="Wittmann C."/>
        </authorList>
    </citation>
    <scope>NUCLEOTIDE SEQUENCE [LARGE SCALE GENOMIC DNA]</scope>
    <source>
        <strain evidence="4 5">R7</strain>
    </source>
</reference>
<dbReference type="PRINTS" id="PR00081">
    <property type="entry name" value="GDHRDH"/>
</dbReference>
<gene>
    <name evidence="4" type="primary">acr4</name>
    <name evidence="4" type="ORF">SRIMR7_40855</name>
</gene>
<evidence type="ECO:0000313" key="4">
    <source>
        <dbReference type="EMBL" id="UNZ08518.1"/>
    </source>
</evidence>
<dbReference type="EC" id="1.2.1.-" evidence="4"/>
<dbReference type="NCBIfam" id="NF004824">
    <property type="entry name" value="PRK06180.1"/>
    <property type="match status" value="1"/>
</dbReference>
<dbReference type="InterPro" id="IPR036291">
    <property type="entry name" value="NAD(P)-bd_dom_sf"/>
</dbReference>
<evidence type="ECO:0000256" key="3">
    <source>
        <dbReference type="RuleBase" id="RU000363"/>
    </source>
</evidence>
<organism evidence="4 5">
    <name type="scientific">Streptomyces rimosus subsp. rimosus</name>
    <dbReference type="NCBI Taxonomy" id="132474"/>
    <lineage>
        <taxon>Bacteria</taxon>
        <taxon>Bacillati</taxon>
        <taxon>Actinomycetota</taxon>
        <taxon>Actinomycetes</taxon>
        <taxon>Kitasatosporales</taxon>
        <taxon>Streptomycetaceae</taxon>
        <taxon>Streptomyces</taxon>
    </lineage>
</organism>
<dbReference type="InterPro" id="IPR051911">
    <property type="entry name" value="SDR_oxidoreductase"/>
</dbReference>
<dbReference type="PROSITE" id="PS00061">
    <property type="entry name" value="ADH_SHORT"/>
    <property type="match status" value="1"/>
</dbReference>
<dbReference type="Proteomes" id="UP000829494">
    <property type="component" value="Chromosome"/>
</dbReference>
<evidence type="ECO:0000256" key="2">
    <source>
        <dbReference type="ARBA" id="ARBA00023002"/>
    </source>
</evidence>